<dbReference type="GO" id="GO:0005737">
    <property type="term" value="C:cytoplasm"/>
    <property type="evidence" value="ECO:0007669"/>
    <property type="project" value="TreeGrafter"/>
</dbReference>
<dbReference type="GO" id="GO:0046656">
    <property type="term" value="P:folic acid biosynthetic process"/>
    <property type="evidence" value="ECO:0007669"/>
    <property type="project" value="UniProtKB-KW"/>
</dbReference>
<dbReference type="SUPFAM" id="SSF52317">
    <property type="entry name" value="Class I glutamine amidotransferase-like"/>
    <property type="match status" value="1"/>
</dbReference>
<comment type="catalytic activity">
    <reaction evidence="1">
        <text>chorismate + L-glutamine = 4-amino-4-deoxychorismate + L-glutamate</text>
        <dbReference type="Rhea" id="RHEA:11672"/>
        <dbReference type="ChEBI" id="CHEBI:29748"/>
        <dbReference type="ChEBI" id="CHEBI:29985"/>
        <dbReference type="ChEBI" id="CHEBI:58359"/>
        <dbReference type="ChEBI" id="CHEBI:58406"/>
        <dbReference type="EC" id="2.6.1.85"/>
    </reaction>
</comment>
<proteinExistence type="inferred from homology"/>
<dbReference type="Pfam" id="PF00117">
    <property type="entry name" value="GATase"/>
    <property type="match status" value="1"/>
</dbReference>
<dbReference type="AlphaFoldDB" id="A0A5J4YJH0"/>
<dbReference type="Proteomes" id="UP000324585">
    <property type="component" value="Unassembled WGS sequence"/>
</dbReference>
<dbReference type="EMBL" id="VRMN01000015">
    <property type="protein sequence ID" value="KAA8491202.1"/>
    <property type="molecule type" value="Genomic_DNA"/>
</dbReference>
<evidence type="ECO:0000256" key="10">
    <source>
        <dbReference type="SAM" id="MobiDB-lite"/>
    </source>
</evidence>
<feature type="compositionally biased region" description="Polar residues" evidence="10">
    <location>
        <begin position="261"/>
        <end position="278"/>
    </location>
</feature>
<dbReference type="GO" id="GO:0008153">
    <property type="term" value="P:4-aminobenzoate biosynthetic process"/>
    <property type="evidence" value="ECO:0007669"/>
    <property type="project" value="TreeGrafter"/>
</dbReference>
<comment type="caution">
    <text evidence="14">The sequence shown here is derived from an EMBL/GenBank/DDBJ whole genome shotgun (WGS) entry which is preliminary data.</text>
</comment>
<feature type="domain" description="Chorismate-utilising enzyme C-terminal" evidence="12">
    <location>
        <begin position="571"/>
        <end position="828"/>
    </location>
</feature>
<protein>
    <recommendedName>
        <fullName evidence="4">aminodeoxychorismate synthase</fullName>
        <ecNumber evidence="4">2.6.1.85</ecNumber>
    </recommendedName>
    <alternativeName>
        <fullName evidence="8">Para-aminobenzoate synthase</fullName>
    </alternativeName>
    <alternativeName>
        <fullName evidence="9">p-aminobenzoic acid synthase</fullName>
    </alternativeName>
</protein>
<dbReference type="InterPro" id="IPR006805">
    <property type="entry name" value="Anth_synth_I_N"/>
</dbReference>
<feature type="region of interest" description="Disordered" evidence="10">
    <location>
        <begin position="879"/>
        <end position="912"/>
    </location>
</feature>
<evidence type="ECO:0000259" key="11">
    <source>
        <dbReference type="Pfam" id="PF00117"/>
    </source>
</evidence>
<feature type="domain" description="Glutamine amidotransferase" evidence="11">
    <location>
        <begin position="22"/>
        <end position="237"/>
    </location>
</feature>
<comment type="similarity">
    <text evidence="3">In the C-terminal section; belongs to the anthranilate synthase component I family.</text>
</comment>
<evidence type="ECO:0000256" key="5">
    <source>
        <dbReference type="ARBA" id="ARBA00022679"/>
    </source>
</evidence>
<dbReference type="Pfam" id="PF00425">
    <property type="entry name" value="Chorismate_bind"/>
    <property type="match status" value="1"/>
</dbReference>
<dbReference type="OrthoDB" id="64220at2759"/>
<evidence type="ECO:0000256" key="7">
    <source>
        <dbReference type="ARBA" id="ARBA00022962"/>
    </source>
</evidence>
<dbReference type="OMA" id="DWSVNIR"/>
<accession>A0A5J4YJH0</accession>
<evidence type="ECO:0000313" key="15">
    <source>
        <dbReference type="Proteomes" id="UP000324585"/>
    </source>
</evidence>
<keyword evidence="6" id="KW-0289">Folate biosynthesis</keyword>
<sequence>MRQEDERGACADGSAELPTRTLLLDNYDSYTYNLYHMLGHVNGVAPVVVRNDAFGGCLRAAWDALGPFDNVVISPGPGRPDRVEDFGMCAQVWDLCAKDSHGPVPVLGVCLGHQGLCVAFGAQVQLSTEGPVHGRLSRLTVADEGDCSGTDSALLFDGIQPHGEQVVRYHSLAAVPHTIMPPLKITAWSYETQGPGGWEQAPGTVMAVQHTSLPFFGVQFHPESIGTRCGLRLLNNFRLISTRLRQNSRLDVNLGQRLEPRQSTGALQKSHMNGSAQDSPLAHQAGDSLSCSHSNSRSSSSCGDRSLHTRVSALRSTTNSHFDWDTQVVFESLFGECNECPEGAPTSEHFIPSFWLDSASSDPAHGARFSYMGRADGDYAELVSYNVDDRSVTVQVPQKQSSPSHEQLFDTKQTFICRAGFFDFLETRIALKCENMDRKLYDRQGGFWAFEKETRLPFDFIGGYVGYLGYELKQESVVMDLDDSSNRSRNRHRSSDPDAALIFADRFLAFDALSKDVYIVCMGRDERDFEWIDQVERVLEQLRGKKPKSRRSNTKKLSVPEVLFVPERSCEEYMDDIAACQRKITEGESYEICLTNRLRAECVIADAFDLYAHLRDANPAPYSCFLRVQPDLSVCCSSPERFLKIAVSGQVTSRPIKGTARRAPSCPSEDADLRRNLESSVKDRAENLMIVDLVRNDLGRVCELASVQVPQLMHIESFATVHQMVSTISGQLPASDGAAVRCIRAAFPMGSMTGAPKLRTLEIIDSLEHSARGIYSGCIGYFSLNNAAELNVVIRTAVVRSRSVEIGVGGAITALSEAASEYDEILLKGKVLVACVNEVLGHKRGVEADDDVRSTATGADIPGSRQKTSAVVAVAVDGARDAKDQSEQESGTTPAWYLPQQSDSKSHSVPRRVAVADWVQ</sequence>
<evidence type="ECO:0000256" key="9">
    <source>
        <dbReference type="ARBA" id="ARBA00031904"/>
    </source>
</evidence>
<evidence type="ECO:0000259" key="13">
    <source>
        <dbReference type="Pfam" id="PF04715"/>
    </source>
</evidence>
<feature type="region of interest" description="Disordered" evidence="10">
    <location>
        <begin position="255"/>
        <end position="304"/>
    </location>
</feature>
<evidence type="ECO:0000256" key="1">
    <source>
        <dbReference type="ARBA" id="ARBA00001000"/>
    </source>
</evidence>
<dbReference type="PRINTS" id="PR00095">
    <property type="entry name" value="ANTSNTHASEI"/>
</dbReference>
<evidence type="ECO:0000256" key="6">
    <source>
        <dbReference type="ARBA" id="ARBA00022909"/>
    </source>
</evidence>
<dbReference type="InterPro" id="IPR006221">
    <property type="entry name" value="TrpG/PapA_dom"/>
</dbReference>
<feature type="compositionally biased region" description="Polar residues" evidence="10">
    <location>
        <begin position="888"/>
        <end position="903"/>
    </location>
</feature>
<evidence type="ECO:0000313" key="14">
    <source>
        <dbReference type="EMBL" id="KAA8491202.1"/>
    </source>
</evidence>
<evidence type="ECO:0000256" key="8">
    <source>
        <dbReference type="ARBA" id="ARBA00031329"/>
    </source>
</evidence>
<evidence type="ECO:0000256" key="3">
    <source>
        <dbReference type="ARBA" id="ARBA00005970"/>
    </source>
</evidence>
<dbReference type="GO" id="GO:0046654">
    <property type="term" value="P:tetrahydrofolate biosynthetic process"/>
    <property type="evidence" value="ECO:0007669"/>
    <property type="project" value="UniProtKB-UniPathway"/>
</dbReference>
<dbReference type="Gene3D" id="3.40.50.880">
    <property type="match status" value="1"/>
</dbReference>
<dbReference type="Gene3D" id="3.60.120.10">
    <property type="entry name" value="Anthranilate synthase"/>
    <property type="match status" value="1"/>
</dbReference>
<dbReference type="EC" id="2.6.1.85" evidence="4"/>
<reference evidence="15" key="1">
    <citation type="journal article" date="2019" name="Nat. Commun.">
        <title>Expansion of phycobilisome linker gene families in mesophilic red algae.</title>
        <authorList>
            <person name="Lee J."/>
            <person name="Kim D."/>
            <person name="Bhattacharya D."/>
            <person name="Yoon H.S."/>
        </authorList>
    </citation>
    <scope>NUCLEOTIDE SEQUENCE [LARGE SCALE GENOMIC DNA]</scope>
    <source>
        <strain evidence="15">CCMP 1328</strain>
    </source>
</reference>
<keyword evidence="15" id="KW-1185">Reference proteome</keyword>
<dbReference type="InterPro" id="IPR019999">
    <property type="entry name" value="Anth_synth_I-like"/>
</dbReference>
<dbReference type="NCBIfam" id="TIGR00566">
    <property type="entry name" value="trpG_papA"/>
    <property type="match status" value="1"/>
</dbReference>
<dbReference type="PANTHER" id="PTHR11236:SF18">
    <property type="entry name" value="AMINODEOXYCHORISMATE SYNTHASE"/>
    <property type="match status" value="1"/>
</dbReference>
<dbReference type="GO" id="GO:0000162">
    <property type="term" value="P:L-tryptophan biosynthetic process"/>
    <property type="evidence" value="ECO:0007669"/>
    <property type="project" value="TreeGrafter"/>
</dbReference>
<dbReference type="SUPFAM" id="SSF56322">
    <property type="entry name" value="ADC synthase"/>
    <property type="match status" value="1"/>
</dbReference>
<organism evidence="14 15">
    <name type="scientific">Porphyridium purpureum</name>
    <name type="common">Red alga</name>
    <name type="synonym">Porphyridium cruentum</name>
    <dbReference type="NCBI Taxonomy" id="35688"/>
    <lineage>
        <taxon>Eukaryota</taxon>
        <taxon>Rhodophyta</taxon>
        <taxon>Bangiophyceae</taxon>
        <taxon>Porphyridiales</taxon>
        <taxon>Porphyridiaceae</taxon>
        <taxon>Porphyridium</taxon>
    </lineage>
</organism>
<feature type="domain" description="Anthranilate synthase component I N-terminal" evidence="13">
    <location>
        <begin position="352"/>
        <end position="519"/>
    </location>
</feature>
<dbReference type="InterPro" id="IPR029062">
    <property type="entry name" value="Class_I_gatase-like"/>
</dbReference>
<dbReference type="GO" id="GO:0046820">
    <property type="term" value="F:4-amino-4-deoxychorismate synthase activity"/>
    <property type="evidence" value="ECO:0007669"/>
    <property type="project" value="UniProtKB-EC"/>
</dbReference>
<comment type="pathway">
    <text evidence="2">Cofactor biosynthesis; tetrahydrofolate biosynthesis; 4-aminobenzoate from chorismate: step 1/2.</text>
</comment>
<dbReference type="CDD" id="cd01743">
    <property type="entry name" value="GATase1_Anthranilate_Synthase"/>
    <property type="match status" value="1"/>
</dbReference>
<evidence type="ECO:0000259" key="12">
    <source>
        <dbReference type="Pfam" id="PF00425"/>
    </source>
</evidence>
<dbReference type="InterPro" id="IPR017926">
    <property type="entry name" value="GATASE"/>
</dbReference>
<gene>
    <name evidence="14" type="ORF">FVE85_9497</name>
</gene>
<evidence type="ECO:0000256" key="4">
    <source>
        <dbReference type="ARBA" id="ARBA00013139"/>
    </source>
</evidence>
<evidence type="ECO:0000256" key="2">
    <source>
        <dbReference type="ARBA" id="ARBA00005009"/>
    </source>
</evidence>
<dbReference type="InterPro" id="IPR005801">
    <property type="entry name" value="ADC_synthase"/>
</dbReference>
<dbReference type="PANTHER" id="PTHR11236">
    <property type="entry name" value="AMINOBENZOATE/ANTHRANILATE SYNTHASE"/>
    <property type="match status" value="1"/>
</dbReference>
<keyword evidence="5" id="KW-0808">Transferase</keyword>
<dbReference type="InterPro" id="IPR015890">
    <property type="entry name" value="Chorismate_C"/>
</dbReference>
<dbReference type="Pfam" id="PF04715">
    <property type="entry name" value="Anth_synt_I_N"/>
    <property type="match status" value="1"/>
</dbReference>
<dbReference type="UniPathway" id="UPA00077">
    <property type="reaction ID" value="UER00149"/>
</dbReference>
<feature type="compositionally biased region" description="Low complexity" evidence="10">
    <location>
        <begin position="287"/>
        <end position="304"/>
    </location>
</feature>
<keyword evidence="7" id="KW-0315">Glutamine amidotransferase</keyword>
<name>A0A5J4YJH0_PORPP</name>
<dbReference type="PROSITE" id="PS51273">
    <property type="entry name" value="GATASE_TYPE_1"/>
    <property type="match status" value="1"/>
</dbReference>